<evidence type="ECO:0000256" key="1">
    <source>
        <dbReference type="SAM" id="MobiDB-lite"/>
    </source>
</evidence>
<dbReference type="PANTHER" id="PTHR24148">
    <property type="entry name" value="ANKYRIN REPEAT DOMAIN-CONTAINING PROTEIN 39 HOMOLOG-RELATED"/>
    <property type="match status" value="1"/>
</dbReference>
<dbReference type="AlphaFoldDB" id="A0AAV9H8E1"/>
<keyword evidence="4" id="KW-1185">Reference proteome</keyword>
<dbReference type="InterPro" id="IPR010730">
    <property type="entry name" value="HET"/>
</dbReference>
<evidence type="ECO:0000313" key="3">
    <source>
        <dbReference type="EMBL" id="KAK4455346.1"/>
    </source>
</evidence>
<dbReference type="InterPro" id="IPR052895">
    <property type="entry name" value="HetReg/Transcr_Mod"/>
</dbReference>
<dbReference type="Pfam" id="PF26639">
    <property type="entry name" value="Het-6_barrel"/>
    <property type="match status" value="1"/>
</dbReference>
<evidence type="ECO:0000313" key="4">
    <source>
        <dbReference type="Proteomes" id="UP001321760"/>
    </source>
</evidence>
<sequence length="789" mass="88250">MGSETPRYTYEPVYEGVFRLIRLVDDDPRDASIFQADDLAVSPNSNPEIHPVTPLCAELVHSSFDHVVPYEALSYCWTGHRRATSAQDRHLEARMDRRILIKDPAGNVAGFIPISRSLESALAHIRGHTDKPLFVDQVCINQQDLVEKNYLVKRMGEIYTKAERVLAWLGPPTPEAEEFMTFMRQLEEDSTEAFYRLADHNSAAFNALRRAVVADNPNSDGNSGGSDADQLREQAEAIWDGLPLRGFFDLCSRQWFGRMWIVQEACLPKHLAFVCGSWVFEWGHFQRTALLVFLSTEMQAGRWDATLQQRDYPKMDDIILILGLVRYANRIFSVRRTLHHPEEARLSLFHILTRFNVADTMSPQTAEADLQKFRAGNARDCYYALLALPKQEESAITQAVVDYRKPVPLVFLDLAAALVQDSHADIILFSQHSPSHRRLPGLPSWVPDWSSELSAPYGYLNSSTPLFRAGIGNTWPAAATNTHVDRQYLVIAGHTVGTISRVGENAHHDSGESGPTSCSIHRFLCEVSHFCNLAGRKRKGFASASTPSPAPEIPPSVPWLLSTGGRGISSEPHKPASQRLGPEPGPGEIPLAGAAYEVSRKWYARHAETYERGQYALRMAALLAPLEAKWSEPRSWYRSLMLWLGWSDDSEEFTFHERFERHWAECDAAKKSALPRERGEEDEEEGYPQLQEVPWARGAYGLALDAQKERRCFVTPEGYVGLGPETMRVGDVIAVLKGVSVPLVLRADASDASGQGGFEYIGEAYCYGIMDGELVEARNSAEASTLYIA</sequence>
<feature type="domain" description="Heterokaryon incompatibility" evidence="2">
    <location>
        <begin position="70"/>
        <end position="264"/>
    </location>
</feature>
<name>A0AAV9H8E1_9PEZI</name>
<proteinExistence type="predicted"/>
<reference evidence="3" key="2">
    <citation type="submission" date="2023-05" db="EMBL/GenBank/DDBJ databases">
        <authorList>
            <consortium name="Lawrence Berkeley National Laboratory"/>
            <person name="Steindorff A."/>
            <person name="Hensen N."/>
            <person name="Bonometti L."/>
            <person name="Westerberg I."/>
            <person name="Brannstrom I.O."/>
            <person name="Guillou S."/>
            <person name="Cros-Aarteil S."/>
            <person name="Calhoun S."/>
            <person name="Haridas S."/>
            <person name="Kuo A."/>
            <person name="Mondo S."/>
            <person name="Pangilinan J."/>
            <person name="Riley R."/>
            <person name="Labutti K."/>
            <person name="Andreopoulos B."/>
            <person name="Lipzen A."/>
            <person name="Chen C."/>
            <person name="Yanf M."/>
            <person name="Daum C."/>
            <person name="Ng V."/>
            <person name="Clum A."/>
            <person name="Ohm R."/>
            <person name="Martin F."/>
            <person name="Silar P."/>
            <person name="Natvig D."/>
            <person name="Lalanne C."/>
            <person name="Gautier V."/>
            <person name="Ament-Velasquez S.L."/>
            <person name="Kruys A."/>
            <person name="Hutchinson M.I."/>
            <person name="Powell A.J."/>
            <person name="Barry K."/>
            <person name="Miller A.N."/>
            <person name="Grigoriev I.V."/>
            <person name="Debuchy R."/>
            <person name="Gladieux P."/>
            <person name="Thoren M.H."/>
            <person name="Johannesson H."/>
        </authorList>
    </citation>
    <scope>NUCLEOTIDE SEQUENCE</scope>
    <source>
        <strain evidence="3">PSN243</strain>
    </source>
</reference>
<comment type="caution">
    <text evidence="3">The sequence shown here is derived from an EMBL/GenBank/DDBJ whole genome shotgun (WGS) entry which is preliminary data.</text>
</comment>
<dbReference type="Proteomes" id="UP001321760">
    <property type="component" value="Unassembled WGS sequence"/>
</dbReference>
<organism evidence="3 4">
    <name type="scientific">Podospora aff. communis PSN243</name>
    <dbReference type="NCBI Taxonomy" id="3040156"/>
    <lineage>
        <taxon>Eukaryota</taxon>
        <taxon>Fungi</taxon>
        <taxon>Dikarya</taxon>
        <taxon>Ascomycota</taxon>
        <taxon>Pezizomycotina</taxon>
        <taxon>Sordariomycetes</taxon>
        <taxon>Sordariomycetidae</taxon>
        <taxon>Sordariales</taxon>
        <taxon>Podosporaceae</taxon>
        <taxon>Podospora</taxon>
    </lineage>
</organism>
<gene>
    <name evidence="3" type="ORF">QBC34DRAFT_67101</name>
</gene>
<accession>A0AAV9H8E1</accession>
<evidence type="ECO:0000259" key="2">
    <source>
        <dbReference type="Pfam" id="PF06985"/>
    </source>
</evidence>
<dbReference type="Pfam" id="PF06985">
    <property type="entry name" value="HET"/>
    <property type="match status" value="1"/>
</dbReference>
<protein>
    <submittedName>
        <fullName evidence="3">Heterokaryon incompatibility protein-domain-containing protein</fullName>
    </submittedName>
</protein>
<reference evidence="3" key="1">
    <citation type="journal article" date="2023" name="Mol. Phylogenet. Evol.">
        <title>Genome-scale phylogeny and comparative genomics of the fungal order Sordariales.</title>
        <authorList>
            <person name="Hensen N."/>
            <person name="Bonometti L."/>
            <person name="Westerberg I."/>
            <person name="Brannstrom I.O."/>
            <person name="Guillou S."/>
            <person name="Cros-Aarteil S."/>
            <person name="Calhoun S."/>
            <person name="Haridas S."/>
            <person name="Kuo A."/>
            <person name="Mondo S."/>
            <person name="Pangilinan J."/>
            <person name="Riley R."/>
            <person name="LaButti K."/>
            <person name="Andreopoulos B."/>
            <person name="Lipzen A."/>
            <person name="Chen C."/>
            <person name="Yan M."/>
            <person name="Daum C."/>
            <person name="Ng V."/>
            <person name="Clum A."/>
            <person name="Steindorff A."/>
            <person name="Ohm R.A."/>
            <person name="Martin F."/>
            <person name="Silar P."/>
            <person name="Natvig D.O."/>
            <person name="Lalanne C."/>
            <person name="Gautier V."/>
            <person name="Ament-Velasquez S.L."/>
            <person name="Kruys A."/>
            <person name="Hutchinson M.I."/>
            <person name="Powell A.J."/>
            <person name="Barry K."/>
            <person name="Miller A.N."/>
            <person name="Grigoriev I.V."/>
            <person name="Debuchy R."/>
            <person name="Gladieux P."/>
            <person name="Hiltunen Thoren M."/>
            <person name="Johannesson H."/>
        </authorList>
    </citation>
    <scope>NUCLEOTIDE SEQUENCE</scope>
    <source>
        <strain evidence="3">PSN243</strain>
    </source>
</reference>
<feature type="region of interest" description="Disordered" evidence="1">
    <location>
        <begin position="564"/>
        <end position="588"/>
    </location>
</feature>
<dbReference type="EMBL" id="MU865914">
    <property type="protein sequence ID" value="KAK4455346.1"/>
    <property type="molecule type" value="Genomic_DNA"/>
</dbReference>
<dbReference type="PANTHER" id="PTHR24148:SF64">
    <property type="entry name" value="HETEROKARYON INCOMPATIBILITY DOMAIN-CONTAINING PROTEIN"/>
    <property type="match status" value="1"/>
</dbReference>